<protein>
    <recommendedName>
        <fullName evidence="3">Transporter</fullName>
    </recommendedName>
</protein>
<organism evidence="1 2">
    <name type="scientific">Paenibacillus allorhizoplanae</name>
    <dbReference type="NCBI Taxonomy" id="2905648"/>
    <lineage>
        <taxon>Bacteria</taxon>
        <taxon>Bacillati</taxon>
        <taxon>Bacillota</taxon>
        <taxon>Bacilli</taxon>
        <taxon>Bacillales</taxon>
        <taxon>Paenibacillaceae</taxon>
        <taxon>Paenibacillus</taxon>
    </lineage>
</organism>
<evidence type="ECO:0000313" key="1">
    <source>
        <dbReference type="EMBL" id="CAH1216656.1"/>
    </source>
</evidence>
<evidence type="ECO:0000313" key="2">
    <source>
        <dbReference type="Proteomes" id="UP000838821"/>
    </source>
</evidence>
<sequence>MSLQQLPPPPVYTPSKASGSYMIDCVNQYTYVWLKNGDSFWFYPIRVESFGTSGFRWTGSFWLYYGIDSRFIDTVVCPPIPTLY</sequence>
<comment type="caution">
    <text evidence="1">The sequence shown here is derived from an EMBL/GenBank/DDBJ whole genome shotgun (WGS) entry which is preliminary data.</text>
</comment>
<accession>A0ABM9CMC9</accession>
<proteinExistence type="predicted"/>
<reference evidence="1" key="1">
    <citation type="submission" date="2022-01" db="EMBL/GenBank/DDBJ databases">
        <authorList>
            <person name="Criscuolo A."/>
        </authorList>
    </citation>
    <scope>NUCLEOTIDE SEQUENCE</scope>
    <source>
        <strain evidence="1">CIP111891</strain>
    </source>
</reference>
<gene>
    <name evidence="1" type="ORF">PAECIP111891_04433</name>
</gene>
<name>A0ABM9CMC9_9BACL</name>
<keyword evidence="2" id="KW-1185">Reference proteome</keyword>
<dbReference type="Proteomes" id="UP000838821">
    <property type="component" value="Unassembled WGS sequence"/>
</dbReference>
<evidence type="ECO:0008006" key="3">
    <source>
        <dbReference type="Google" id="ProtNLM"/>
    </source>
</evidence>
<dbReference type="EMBL" id="CAKMMW010000015">
    <property type="protein sequence ID" value="CAH1216656.1"/>
    <property type="molecule type" value="Genomic_DNA"/>
</dbReference>